<dbReference type="GO" id="GO:0015031">
    <property type="term" value="P:protein transport"/>
    <property type="evidence" value="ECO:0007669"/>
    <property type="project" value="UniProtKB-KW"/>
</dbReference>
<feature type="transmembrane region" description="Helical" evidence="10">
    <location>
        <begin position="898"/>
        <end position="920"/>
    </location>
</feature>
<keyword evidence="4 10" id="KW-0812">Transmembrane</keyword>
<keyword evidence="7 10" id="KW-1133">Transmembrane helix</keyword>
<feature type="transmembrane region" description="Helical" evidence="10">
    <location>
        <begin position="578"/>
        <end position="601"/>
    </location>
</feature>
<dbReference type="Pfam" id="PF03169">
    <property type="entry name" value="OPT"/>
    <property type="match status" value="1"/>
</dbReference>
<name>A0A9W7ZUW1_9FUNG</name>
<feature type="transmembrane region" description="Helical" evidence="10">
    <location>
        <begin position="641"/>
        <end position="659"/>
    </location>
</feature>
<evidence type="ECO:0000313" key="11">
    <source>
        <dbReference type="EMBL" id="KAJ1914207.1"/>
    </source>
</evidence>
<feature type="transmembrane region" description="Helical" evidence="10">
    <location>
        <begin position="751"/>
        <end position="773"/>
    </location>
</feature>
<evidence type="ECO:0000256" key="1">
    <source>
        <dbReference type="ARBA" id="ARBA00004141"/>
    </source>
</evidence>
<evidence type="ECO:0000256" key="10">
    <source>
        <dbReference type="SAM" id="Phobius"/>
    </source>
</evidence>
<keyword evidence="5" id="KW-0571">Peptide transport</keyword>
<feature type="transmembrane region" description="Helical" evidence="10">
    <location>
        <begin position="820"/>
        <end position="839"/>
    </location>
</feature>
<keyword evidence="3" id="KW-0813">Transport</keyword>
<feature type="region of interest" description="Disordered" evidence="9">
    <location>
        <begin position="85"/>
        <end position="104"/>
    </location>
</feature>
<keyword evidence="6" id="KW-0653">Protein transport</keyword>
<feature type="transmembrane region" description="Helical" evidence="10">
    <location>
        <begin position="421"/>
        <end position="438"/>
    </location>
</feature>
<accession>A0A9W7ZUW1</accession>
<feature type="transmembrane region" description="Helical" evidence="10">
    <location>
        <begin position="209"/>
        <end position="229"/>
    </location>
</feature>
<dbReference type="EMBL" id="JANBPU010000211">
    <property type="protein sequence ID" value="KAJ1914207.1"/>
    <property type="molecule type" value="Genomic_DNA"/>
</dbReference>
<evidence type="ECO:0000313" key="12">
    <source>
        <dbReference type="Proteomes" id="UP001150538"/>
    </source>
</evidence>
<feature type="transmembrane region" description="Helical" evidence="10">
    <location>
        <begin position="183"/>
        <end position="202"/>
    </location>
</feature>
<keyword evidence="8 10" id="KW-0472">Membrane</keyword>
<protein>
    <submittedName>
        <fullName evidence="11">Uncharacterized protein</fullName>
    </submittedName>
</protein>
<evidence type="ECO:0000256" key="5">
    <source>
        <dbReference type="ARBA" id="ARBA00022856"/>
    </source>
</evidence>
<dbReference type="GO" id="GO:0035673">
    <property type="term" value="F:oligopeptide transmembrane transporter activity"/>
    <property type="evidence" value="ECO:0007669"/>
    <property type="project" value="InterPro"/>
</dbReference>
<dbReference type="NCBIfam" id="TIGR00728">
    <property type="entry name" value="OPT_sfam"/>
    <property type="match status" value="1"/>
</dbReference>
<keyword evidence="12" id="KW-1185">Reference proteome</keyword>
<dbReference type="InterPro" id="IPR004813">
    <property type="entry name" value="OPT"/>
</dbReference>
<dbReference type="AlphaFoldDB" id="A0A9W7ZUW1"/>
<reference evidence="11" key="1">
    <citation type="submission" date="2022-07" db="EMBL/GenBank/DDBJ databases">
        <title>Phylogenomic reconstructions and comparative analyses of Kickxellomycotina fungi.</title>
        <authorList>
            <person name="Reynolds N.K."/>
            <person name="Stajich J.E."/>
            <person name="Barry K."/>
            <person name="Grigoriev I.V."/>
            <person name="Crous P."/>
            <person name="Smith M.E."/>
        </authorList>
    </citation>
    <scope>NUCLEOTIDE SEQUENCE</scope>
    <source>
        <strain evidence="11">NBRC 100468</strain>
    </source>
</reference>
<feature type="transmembrane region" description="Helical" evidence="10">
    <location>
        <begin position="665"/>
        <end position="687"/>
    </location>
</feature>
<evidence type="ECO:0000256" key="9">
    <source>
        <dbReference type="SAM" id="MobiDB-lite"/>
    </source>
</evidence>
<comment type="caution">
    <text evidence="11">The sequence shown here is derived from an EMBL/GenBank/DDBJ whole genome shotgun (WGS) entry which is preliminary data.</text>
</comment>
<evidence type="ECO:0000256" key="7">
    <source>
        <dbReference type="ARBA" id="ARBA00022989"/>
    </source>
</evidence>
<sequence length="951" mass="107039">MSGLKIIYLNGREDDARYTDLTDNDVEIYNDAMAPRSYSNSGSMDNRFTAHQNLSTAQSTEIHDISSSNIPNIYSKKLDSQTHLMSEPKLKATSSSSLSFPDKLNDSTYPEKAYGNTPRYMPDADYISPDELGFTRPNTLSEQDEMLSAAFYNGHGADDNDGSNGTRLEEDDPTIPTLTFRTLLLGCIFAAGLAFCNQFYWFRTNPFRLTSFVAQILIYPFGILLARILPAKTFNTFGWRWSLNPGPFTIKEHALAVMLSTASSGVPLAIDIVVIRKMFYGMDLGWGTSLLLTLSSQLIGYSFAGIARRVLVYPKKMLWPGTFSQIALYKSLHDFSKHVEPSRRECDTKETLVSRGFQNFDNPYETINPDYKGFQHTTTIGGTGHSNEGIKEPGTAHANRMPFFKSIVHQYKESRRKSPRFWFFLMIFWISFIWYFVPNYLFKLLSVFSFMCLVAGPNNFSSAAIIAKQLGNGSRGLGMLSFTLDWNVISNAFLLSPITTPFWAATNIFSGFVIVMWIILPIAYYNNAWGSKSLPIYDYNLYTSDGKPYRATQIIDKVSKLRIDQEAYDKYGPPRMPFIYALQFGVAFAATTAILSHVALYHGKDVLDGVKSVFKRGDDSGLDSQADEHMRQMSRYKEVPHWWYLILFVITLAMGIVVGEVFDVIPWYALLLAIAISFVFIIPIGIITAMTNILPGLGVLSEVIVGYMLPGDPIANVTFKTYGYITTYQTVSLITDQKIGHYMKIPPRHTFLCQIGGTVIATIVQVAVSHWLMATNKDMCLQTEGNDWKCVQAAGFYSSSVIWGLVGPARMFGQGSPYGVLYYTFIIGFLLPLPFWYLSKKVFSRSKIAQRINIPVILSGVGAIPTSLPINYPMWYFWAFIFNYVLRKYRKGWWRRNVFTFSAAMDAGLAISGIVIYFALTSNATTASLSWWGNRSDFCQTSPPQPPSPPK</sequence>
<dbReference type="PANTHER" id="PTHR22601">
    <property type="entry name" value="ISP4 LIKE PROTEIN"/>
    <property type="match status" value="1"/>
</dbReference>
<organism evidence="11 12">
    <name type="scientific">Mycoemilia scoparia</name>
    <dbReference type="NCBI Taxonomy" id="417184"/>
    <lineage>
        <taxon>Eukaryota</taxon>
        <taxon>Fungi</taxon>
        <taxon>Fungi incertae sedis</taxon>
        <taxon>Zoopagomycota</taxon>
        <taxon>Kickxellomycotina</taxon>
        <taxon>Kickxellomycetes</taxon>
        <taxon>Kickxellales</taxon>
        <taxon>Kickxellaceae</taxon>
        <taxon>Mycoemilia</taxon>
    </lineage>
</organism>
<proteinExistence type="inferred from homology"/>
<comment type="subcellular location">
    <subcellularLocation>
        <location evidence="1">Membrane</location>
        <topology evidence="1">Multi-pass membrane protein</topology>
    </subcellularLocation>
</comment>
<evidence type="ECO:0000256" key="4">
    <source>
        <dbReference type="ARBA" id="ARBA00022692"/>
    </source>
</evidence>
<dbReference type="InterPro" id="IPR004648">
    <property type="entry name" value="Oligpept_transpt"/>
</dbReference>
<gene>
    <name evidence="11" type="ORF">H4219_004890</name>
</gene>
<dbReference type="Proteomes" id="UP001150538">
    <property type="component" value="Unassembled WGS sequence"/>
</dbReference>
<evidence type="ECO:0000256" key="2">
    <source>
        <dbReference type="ARBA" id="ARBA00008807"/>
    </source>
</evidence>
<comment type="similarity">
    <text evidence="2">Belongs to the oligopeptide OPT transporter family.</text>
</comment>
<evidence type="ECO:0000256" key="8">
    <source>
        <dbReference type="ARBA" id="ARBA00023136"/>
    </source>
</evidence>
<dbReference type="GO" id="GO:0016020">
    <property type="term" value="C:membrane"/>
    <property type="evidence" value="ECO:0007669"/>
    <property type="project" value="UniProtKB-SubCell"/>
</dbReference>
<feature type="transmembrane region" description="Helical" evidence="10">
    <location>
        <begin position="502"/>
        <end position="525"/>
    </location>
</feature>
<feature type="transmembrane region" description="Helical" evidence="10">
    <location>
        <begin position="286"/>
        <end position="307"/>
    </location>
</feature>
<dbReference type="OrthoDB" id="9986677at2759"/>
<evidence type="ECO:0000256" key="3">
    <source>
        <dbReference type="ARBA" id="ARBA00022448"/>
    </source>
</evidence>
<evidence type="ECO:0000256" key="6">
    <source>
        <dbReference type="ARBA" id="ARBA00022927"/>
    </source>
</evidence>